<dbReference type="AlphaFoldDB" id="B4IN63"/>
<name>B4IN63_DROSE</name>
<evidence type="ECO:0000313" key="2">
    <source>
        <dbReference type="Proteomes" id="UP000001292"/>
    </source>
</evidence>
<reference evidence="1 2" key="1">
    <citation type="journal article" date="2007" name="Nature">
        <title>Evolution of genes and genomes on the Drosophila phylogeny.</title>
        <authorList>
            <consortium name="Drosophila 12 Genomes Consortium"/>
            <person name="Clark A.G."/>
            <person name="Eisen M.B."/>
            <person name="Smith D.R."/>
            <person name="Bergman C.M."/>
            <person name="Oliver B."/>
            <person name="Markow T.A."/>
            <person name="Kaufman T.C."/>
            <person name="Kellis M."/>
            <person name="Gelbart W."/>
            <person name="Iyer V.N."/>
            <person name="Pollard D.A."/>
            <person name="Sackton T.B."/>
            <person name="Larracuente A.M."/>
            <person name="Singh N.D."/>
            <person name="Abad J.P."/>
            <person name="Abt D.N."/>
            <person name="Adryan B."/>
            <person name="Aguade M."/>
            <person name="Akashi H."/>
            <person name="Anderson W.W."/>
            <person name="Aquadro C.F."/>
            <person name="Ardell D.H."/>
            <person name="Arguello R."/>
            <person name="Artieri C.G."/>
            <person name="Barbash D.A."/>
            <person name="Barker D."/>
            <person name="Barsanti P."/>
            <person name="Batterham P."/>
            <person name="Batzoglou S."/>
            <person name="Begun D."/>
            <person name="Bhutkar A."/>
            <person name="Blanco E."/>
            <person name="Bosak S.A."/>
            <person name="Bradley R.K."/>
            <person name="Brand A.D."/>
            <person name="Brent M.R."/>
            <person name="Brooks A.N."/>
            <person name="Brown R.H."/>
            <person name="Butlin R.K."/>
            <person name="Caggese C."/>
            <person name="Calvi B.R."/>
            <person name="Bernardo de Carvalho A."/>
            <person name="Caspi A."/>
            <person name="Castrezana S."/>
            <person name="Celniker S.E."/>
            <person name="Chang J.L."/>
            <person name="Chapple C."/>
            <person name="Chatterji S."/>
            <person name="Chinwalla A."/>
            <person name="Civetta A."/>
            <person name="Clifton S.W."/>
            <person name="Comeron J.M."/>
            <person name="Costello J.C."/>
            <person name="Coyne J.A."/>
            <person name="Daub J."/>
            <person name="David R.G."/>
            <person name="Delcher A.L."/>
            <person name="Delehaunty K."/>
            <person name="Do C.B."/>
            <person name="Ebling H."/>
            <person name="Edwards K."/>
            <person name="Eickbush T."/>
            <person name="Evans J.D."/>
            <person name="Filipski A."/>
            <person name="Findeiss S."/>
            <person name="Freyhult E."/>
            <person name="Fulton L."/>
            <person name="Fulton R."/>
            <person name="Garcia A.C."/>
            <person name="Gardiner A."/>
            <person name="Garfield D.A."/>
            <person name="Garvin B.E."/>
            <person name="Gibson G."/>
            <person name="Gilbert D."/>
            <person name="Gnerre S."/>
            <person name="Godfrey J."/>
            <person name="Good R."/>
            <person name="Gotea V."/>
            <person name="Gravely B."/>
            <person name="Greenberg A.J."/>
            <person name="Griffiths-Jones S."/>
            <person name="Gross S."/>
            <person name="Guigo R."/>
            <person name="Gustafson E.A."/>
            <person name="Haerty W."/>
            <person name="Hahn M.W."/>
            <person name="Halligan D.L."/>
            <person name="Halpern A.L."/>
            <person name="Halter G.M."/>
            <person name="Han M.V."/>
            <person name="Heger A."/>
            <person name="Hillier L."/>
            <person name="Hinrichs A.S."/>
            <person name="Holmes I."/>
            <person name="Hoskins R.A."/>
            <person name="Hubisz M.J."/>
            <person name="Hultmark D."/>
            <person name="Huntley M.A."/>
            <person name="Jaffe D.B."/>
            <person name="Jagadeeshan S."/>
            <person name="Jeck W.R."/>
            <person name="Johnson J."/>
            <person name="Jones C.D."/>
            <person name="Jordan W.C."/>
            <person name="Karpen G.H."/>
            <person name="Kataoka E."/>
            <person name="Keightley P.D."/>
            <person name="Kheradpour P."/>
            <person name="Kirkness E.F."/>
            <person name="Koerich L.B."/>
            <person name="Kristiansen K."/>
            <person name="Kudrna D."/>
            <person name="Kulathinal R.J."/>
            <person name="Kumar S."/>
            <person name="Kwok R."/>
            <person name="Lander E."/>
            <person name="Langley C.H."/>
            <person name="Lapoint R."/>
            <person name="Lazzaro B.P."/>
            <person name="Lee S.J."/>
            <person name="Levesque L."/>
            <person name="Li R."/>
            <person name="Lin C.F."/>
            <person name="Lin M.F."/>
            <person name="Lindblad-Toh K."/>
            <person name="Llopart A."/>
            <person name="Long M."/>
            <person name="Low L."/>
            <person name="Lozovsky E."/>
            <person name="Lu J."/>
            <person name="Luo M."/>
            <person name="Machado C.A."/>
            <person name="Makalowski W."/>
            <person name="Marzo M."/>
            <person name="Matsuda M."/>
            <person name="Matzkin L."/>
            <person name="McAllister B."/>
            <person name="McBride C.S."/>
            <person name="McKernan B."/>
            <person name="McKernan K."/>
            <person name="Mendez-Lago M."/>
            <person name="Minx P."/>
            <person name="Mollenhauer M.U."/>
            <person name="Montooth K."/>
            <person name="Mount S.M."/>
            <person name="Mu X."/>
            <person name="Myers E."/>
            <person name="Negre B."/>
            <person name="Newfeld S."/>
            <person name="Nielsen R."/>
            <person name="Noor M.A."/>
            <person name="O'Grady P."/>
            <person name="Pachter L."/>
            <person name="Papaceit M."/>
            <person name="Parisi M.J."/>
            <person name="Parisi M."/>
            <person name="Parts L."/>
            <person name="Pedersen J.S."/>
            <person name="Pesole G."/>
            <person name="Phillippy A.M."/>
            <person name="Ponting C.P."/>
            <person name="Pop M."/>
            <person name="Porcelli D."/>
            <person name="Powell J.R."/>
            <person name="Prohaska S."/>
            <person name="Pruitt K."/>
            <person name="Puig M."/>
            <person name="Quesneville H."/>
            <person name="Ram K.R."/>
            <person name="Rand D."/>
            <person name="Rasmussen M.D."/>
            <person name="Reed L.K."/>
            <person name="Reenan R."/>
            <person name="Reily A."/>
            <person name="Remington K.A."/>
            <person name="Rieger T.T."/>
            <person name="Ritchie M.G."/>
            <person name="Robin C."/>
            <person name="Rogers Y.H."/>
            <person name="Rohde C."/>
            <person name="Rozas J."/>
            <person name="Rubenfield M.J."/>
            <person name="Ruiz A."/>
            <person name="Russo S."/>
            <person name="Salzberg S.L."/>
            <person name="Sanchez-Gracia A."/>
            <person name="Saranga D.J."/>
            <person name="Sato H."/>
            <person name="Schaeffer S.W."/>
            <person name="Schatz M.C."/>
            <person name="Schlenke T."/>
            <person name="Schwartz R."/>
            <person name="Segarra C."/>
            <person name="Singh R.S."/>
            <person name="Sirot L."/>
            <person name="Sirota M."/>
            <person name="Sisneros N.B."/>
            <person name="Smith C.D."/>
            <person name="Smith T.F."/>
            <person name="Spieth J."/>
            <person name="Stage D.E."/>
            <person name="Stark A."/>
            <person name="Stephan W."/>
            <person name="Strausberg R.L."/>
            <person name="Strempel S."/>
            <person name="Sturgill D."/>
            <person name="Sutton G."/>
            <person name="Sutton G.G."/>
            <person name="Tao W."/>
            <person name="Teichmann S."/>
            <person name="Tobari Y.N."/>
            <person name="Tomimura Y."/>
            <person name="Tsolas J.M."/>
            <person name="Valente V.L."/>
            <person name="Venter E."/>
            <person name="Venter J.C."/>
            <person name="Vicario S."/>
            <person name="Vieira F.G."/>
            <person name="Vilella A.J."/>
            <person name="Villasante A."/>
            <person name="Walenz B."/>
            <person name="Wang J."/>
            <person name="Wasserman M."/>
            <person name="Watts T."/>
            <person name="Wilson D."/>
            <person name="Wilson R.K."/>
            <person name="Wing R.A."/>
            <person name="Wolfner M.F."/>
            <person name="Wong A."/>
            <person name="Wong G.K."/>
            <person name="Wu C.I."/>
            <person name="Wu G."/>
            <person name="Yamamoto D."/>
            <person name="Yang H.P."/>
            <person name="Yang S.P."/>
            <person name="Yorke J.A."/>
            <person name="Yoshida K."/>
            <person name="Zdobnov E."/>
            <person name="Zhang P."/>
            <person name="Zhang Y."/>
            <person name="Zimin A.V."/>
            <person name="Baldwin J."/>
            <person name="Abdouelleil A."/>
            <person name="Abdulkadir J."/>
            <person name="Abebe A."/>
            <person name="Abera B."/>
            <person name="Abreu J."/>
            <person name="Acer S.C."/>
            <person name="Aftuck L."/>
            <person name="Alexander A."/>
            <person name="An P."/>
            <person name="Anderson E."/>
            <person name="Anderson S."/>
            <person name="Arachi H."/>
            <person name="Azer M."/>
            <person name="Bachantsang P."/>
            <person name="Barry A."/>
            <person name="Bayul T."/>
            <person name="Berlin A."/>
            <person name="Bessette D."/>
            <person name="Bloom T."/>
            <person name="Blye J."/>
            <person name="Boguslavskiy L."/>
            <person name="Bonnet C."/>
            <person name="Boukhgalter B."/>
            <person name="Bourzgui I."/>
            <person name="Brown A."/>
            <person name="Cahill P."/>
            <person name="Channer S."/>
            <person name="Cheshatsang Y."/>
            <person name="Chuda L."/>
            <person name="Citroen M."/>
            <person name="Collymore A."/>
            <person name="Cooke P."/>
            <person name="Costello M."/>
            <person name="D'Aco K."/>
            <person name="Daza R."/>
            <person name="De Haan G."/>
            <person name="DeGray S."/>
            <person name="DeMaso C."/>
            <person name="Dhargay N."/>
            <person name="Dooley K."/>
            <person name="Dooley E."/>
            <person name="Doricent M."/>
            <person name="Dorje P."/>
            <person name="Dorjee K."/>
            <person name="Dupes A."/>
            <person name="Elong R."/>
            <person name="Falk J."/>
            <person name="Farina A."/>
            <person name="Faro S."/>
            <person name="Ferguson D."/>
            <person name="Fisher S."/>
            <person name="Foley C.D."/>
            <person name="Franke A."/>
            <person name="Friedrich D."/>
            <person name="Gadbois L."/>
            <person name="Gearin G."/>
            <person name="Gearin C.R."/>
            <person name="Giannoukos G."/>
            <person name="Goode T."/>
            <person name="Graham J."/>
            <person name="Grandbois E."/>
            <person name="Grewal S."/>
            <person name="Gyaltsen K."/>
            <person name="Hafez N."/>
            <person name="Hagos B."/>
            <person name="Hall J."/>
            <person name="Henson C."/>
            <person name="Hollinger A."/>
            <person name="Honan T."/>
            <person name="Huard M.D."/>
            <person name="Hughes L."/>
            <person name="Hurhula B."/>
            <person name="Husby M.E."/>
            <person name="Kamat A."/>
            <person name="Kanga B."/>
            <person name="Kashin S."/>
            <person name="Khazanovich D."/>
            <person name="Kisner P."/>
            <person name="Lance K."/>
            <person name="Lara M."/>
            <person name="Lee W."/>
            <person name="Lennon N."/>
            <person name="Letendre F."/>
            <person name="LeVine R."/>
            <person name="Lipovsky A."/>
            <person name="Liu X."/>
            <person name="Liu J."/>
            <person name="Liu S."/>
            <person name="Lokyitsang T."/>
            <person name="Lokyitsang Y."/>
            <person name="Lubonja R."/>
            <person name="Lui A."/>
            <person name="MacDonald P."/>
            <person name="Magnisalis V."/>
            <person name="Maru K."/>
            <person name="Matthews C."/>
            <person name="McCusker W."/>
            <person name="McDonough S."/>
            <person name="Mehta T."/>
            <person name="Meldrim J."/>
            <person name="Meneus L."/>
            <person name="Mihai O."/>
            <person name="Mihalev A."/>
            <person name="Mihova T."/>
            <person name="Mittelman R."/>
            <person name="Mlenga V."/>
            <person name="Montmayeur A."/>
            <person name="Mulrain L."/>
            <person name="Navidi A."/>
            <person name="Naylor J."/>
            <person name="Negash T."/>
            <person name="Nguyen T."/>
            <person name="Nguyen N."/>
            <person name="Nicol R."/>
            <person name="Norbu C."/>
            <person name="Norbu N."/>
            <person name="Novod N."/>
            <person name="O'Neill B."/>
            <person name="Osman S."/>
            <person name="Markiewicz E."/>
            <person name="Oyono O.L."/>
            <person name="Patti C."/>
            <person name="Phunkhang P."/>
            <person name="Pierre F."/>
            <person name="Priest M."/>
            <person name="Raghuraman S."/>
            <person name="Rege F."/>
            <person name="Reyes R."/>
            <person name="Rise C."/>
            <person name="Rogov P."/>
            <person name="Ross K."/>
            <person name="Ryan E."/>
            <person name="Settipalli S."/>
            <person name="Shea T."/>
            <person name="Sherpa N."/>
            <person name="Shi L."/>
            <person name="Shih D."/>
            <person name="Sparrow T."/>
            <person name="Spaulding J."/>
            <person name="Stalker J."/>
            <person name="Stange-Thomann N."/>
            <person name="Stavropoulos S."/>
            <person name="Stone C."/>
            <person name="Strader C."/>
            <person name="Tesfaye S."/>
            <person name="Thomson T."/>
            <person name="Thoulutsang Y."/>
            <person name="Thoulutsang D."/>
            <person name="Topham K."/>
            <person name="Topping I."/>
            <person name="Tsamla T."/>
            <person name="Vassiliev H."/>
            <person name="Vo A."/>
            <person name="Wangchuk T."/>
            <person name="Wangdi T."/>
            <person name="Weiand M."/>
            <person name="Wilkinson J."/>
            <person name="Wilson A."/>
            <person name="Yadav S."/>
            <person name="Young G."/>
            <person name="Yu Q."/>
            <person name="Zembek L."/>
            <person name="Zhong D."/>
            <person name="Zimmer A."/>
            <person name="Zwirko Z."/>
            <person name="Jaffe D.B."/>
            <person name="Alvarez P."/>
            <person name="Brockman W."/>
            <person name="Butler J."/>
            <person name="Chin C."/>
            <person name="Gnerre S."/>
            <person name="Grabherr M."/>
            <person name="Kleber M."/>
            <person name="Mauceli E."/>
            <person name="MacCallum I."/>
        </authorList>
    </citation>
    <scope>NUCLEOTIDE SEQUENCE [LARGE SCALE GENOMIC DNA]</scope>
    <source>
        <strain evidence="2">Rob3c / Tucson 14021-0248.25</strain>
    </source>
</reference>
<sequence>MGAILEDLLTRVNHNRVRSKNLAMKNASRTGEQADMLPYVMQLPVTDGVVKKAYTKTPLEPLINGDGWFLSYLKRFGYEESEECPWCGSGRCEIAEHVLFSCDKYASERRTLATD</sequence>
<dbReference type="Proteomes" id="UP000001292">
    <property type="component" value="Unassembled WGS sequence"/>
</dbReference>
<proteinExistence type="predicted"/>
<keyword evidence="2" id="KW-1185">Reference proteome</keyword>
<dbReference type="EMBL" id="CH481617">
    <property type="protein sequence ID" value="EDW43596.1"/>
    <property type="molecule type" value="Genomic_DNA"/>
</dbReference>
<organism evidence="2">
    <name type="scientific">Drosophila sechellia</name>
    <name type="common">Fruit fly</name>
    <dbReference type="NCBI Taxonomy" id="7238"/>
    <lineage>
        <taxon>Eukaryota</taxon>
        <taxon>Metazoa</taxon>
        <taxon>Ecdysozoa</taxon>
        <taxon>Arthropoda</taxon>
        <taxon>Hexapoda</taxon>
        <taxon>Insecta</taxon>
        <taxon>Pterygota</taxon>
        <taxon>Neoptera</taxon>
        <taxon>Endopterygota</taxon>
        <taxon>Diptera</taxon>
        <taxon>Brachycera</taxon>
        <taxon>Muscomorpha</taxon>
        <taxon>Ephydroidea</taxon>
        <taxon>Drosophilidae</taxon>
        <taxon>Drosophila</taxon>
        <taxon>Sophophora</taxon>
    </lineage>
</organism>
<dbReference type="HOGENOM" id="CLU_2111415_0_0_1"/>
<dbReference type="PhylomeDB" id="B4IN63"/>
<protein>
    <submittedName>
        <fullName evidence="1">GM13003</fullName>
    </submittedName>
</protein>
<gene>
    <name evidence="1" type="primary">Dsec\GM13003</name>
    <name evidence="1" type="ORF">Dsec_GM13003</name>
</gene>
<evidence type="ECO:0000313" key="1">
    <source>
        <dbReference type="EMBL" id="EDW43596.1"/>
    </source>
</evidence>
<accession>B4IN63</accession>